<feature type="region of interest" description="Disordered" evidence="2">
    <location>
        <begin position="28"/>
        <end position="52"/>
    </location>
</feature>
<feature type="compositionally biased region" description="Basic and acidic residues" evidence="2">
    <location>
        <begin position="333"/>
        <end position="353"/>
    </location>
</feature>
<comment type="caution">
    <text evidence="3">The sequence shown here is derived from an EMBL/GenBank/DDBJ whole genome shotgun (WGS) entry which is preliminary data.</text>
</comment>
<keyword evidence="1" id="KW-0175">Coiled coil</keyword>
<reference evidence="3" key="2">
    <citation type="submission" date="2022-01" db="EMBL/GenBank/DDBJ databases">
        <authorList>
            <person name="Yamashiro T."/>
            <person name="Shiraishi A."/>
            <person name="Satake H."/>
            <person name="Nakayama K."/>
        </authorList>
    </citation>
    <scope>NUCLEOTIDE SEQUENCE</scope>
</reference>
<evidence type="ECO:0000313" key="3">
    <source>
        <dbReference type="EMBL" id="GJS54620.1"/>
    </source>
</evidence>
<dbReference type="EMBL" id="BQNB010008812">
    <property type="protein sequence ID" value="GJS54620.1"/>
    <property type="molecule type" value="Genomic_DNA"/>
</dbReference>
<feature type="region of interest" description="Disordered" evidence="2">
    <location>
        <begin position="325"/>
        <end position="387"/>
    </location>
</feature>
<reference evidence="3" key="1">
    <citation type="journal article" date="2022" name="Int. J. Mol. Sci.">
        <title>Draft Genome of Tanacetum Coccineum: Genomic Comparison of Closely Related Tanacetum-Family Plants.</title>
        <authorList>
            <person name="Yamashiro T."/>
            <person name="Shiraishi A."/>
            <person name="Nakayama K."/>
            <person name="Satake H."/>
        </authorList>
    </citation>
    <scope>NUCLEOTIDE SEQUENCE</scope>
</reference>
<name>A0ABQ4WP33_9ASTR</name>
<dbReference type="Proteomes" id="UP001151760">
    <property type="component" value="Unassembled WGS sequence"/>
</dbReference>
<protein>
    <submittedName>
        <fullName evidence="3">Uncharacterized protein</fullName>
    </submittedName>
</protein>
<feature type="coiled-coil region" evidence="1">
    <location>
        <begin position="201"/>
        <end position="235"/>
    </location>
</feature>
<accession>A0ABQ4WP33</accession>
<evidence type="ECO:0000256" key="2">
    <source>
        <dbReference type="SAM" id="MobiDB-lite"/>
    </source>
</evidence>
<keyword evidence="4" id="KW-1185">Reference proteome</keyword>
<feature type="compositionally biased region" description="Basic and acidic residues" evidence="2">
    <location>
        <begin position="42"/>
        <end position="52"/>
    </location>
</feature>
<evidence type="ECO:0000256" key="1">
    <source>
        <dbReference type="SAM" id="Coils"/>
    </source>
</evidence>
<organism evidence="3 4">
    <name type="scientific">Tanacetum coccineum</name>
    <dbReference type="NCBI Taxonomy" id="301880"/>
    <lineage>
        <taxon>Eukaryota</taxon>
        <taxon>Viridiplantae</taxon>
        <taxon>Streptophyta</taxon>
        <taxon>Embryophyta</taxon>
        <taxon>Tracheophyta</taxon>
        <taxon>Spermatophyta</taxon>
        <taxon>Magnoliopsida</taxon>
        <taxon>eudicotyledons</taxon>
        <taxon>Gunneridae</taxon>
        <taxon>Pentapetalae</taxon>
        <taxon>asterids</taxon>
        <taxon>campanulids</taxon>
        <taxon>Asterales</taxon>
        <taxon>Asteraceae</taxon>
        <taxon>Asteroideae</taxon>
        <taxon>Anthemideae</taxon>
        <taxon>Anthemidinae</taxon>
        <taxon>Tanacetum</taxon>
    </lineage>
</organism>
<feature type="non-terminal residue" evidence="3">
    <location>
        <position position="1"/>
    </location>
</feature>
<evidence type="ECO:0000313" key="4">
    <source>
        <dbReference type="Proteomes" id="UP001151760"/>
    </source>
</evidence>
<proteinExistence type="predicted"/>
<gene>
    <name evidence="3" type="ORF">Tco_0627982</name>
</gene>
<sequence length="575" mass="66894">LTVKKLEKKASKRTYKLKRLYKVGTTRRVQSSDDEDLVVQEDTSKQGRSIDDMDKDAKVTQENDNLMFDTCIFDSEEVVSTAEKEVTTTAPSITTAGNTTTTITLEEITLAQEIILAQELATLKSSKTMVDKVVTQETEQGTTAVPKPITTIATITTPKAKGISFREPVESTTRTTPTLVPLNIKDKGKAKLVKPEVPLKIKDQLRLNEELALKLQAKEHEAARLKREKVKSQEQANLALIKEWDNKQAMMEADYELCKRLQEQEQSELTIEEKSKLFMELMNERKRHFARLRAEERRRKPLTKAQKRNQMCAYLKNIGGFTHNQLKNKKIQKASEEGGKKRQRADPDEENSKRQKIGKSSEQSEEPRNYEASGSVQNQPDEEEKKLPEEELQKLLIVVPVEEVYIEALQVKYPIIDWEIYSEYTRRYWRIIRVGNHIEAYQTFADMLKKFDREDLDKLWDLVKERFSTTEPTDDKEKELWVELKRLFEPDANDLLEMQRWMHNPLTWKLYDTYAGHHVSSPKGYDIFMLIEKDYPLNRGILTLMLVCKLMVDQPSDMANELLRKIFYLANRPRQ</sequence>